<keyword evidence="1" id="KW-0343">GTPase activation</keyword>
<feature type="compositionally biased region" description="Basic and acidic residues" evidence="2">
    <location>
        <begin position="696"/>
        <end position="735"/>
    </location>
</feature>
<dbReference type="CDD" id="cd00159">
    <property type="entry name" value="RhoGAP"/>
    <property type="match status" value="1"/>
</dbReference>
<feature type="domain" description="Rho-GAP" evidence="3">
    <location>
        <begin position="465"/>
        <end position="656"/>
    </location>
</feature>
<feature type="region of interest" description="Disordered" evidence="2">
    <location>
        <begin position="1"/>
        <end position="229"/>
    </location>
</feature>
<dbReference type="PROSITE" id="PS50238">
    <property type="entry name" value="RHOGAP"/>
    <property type="match status" value="1"/>
</dbReference>
<evidence type="ECO:0000313" key="5">
    <source>
        <dbReference type="Proteomes" id="UP000297777"/>
    </source>
</evidence>
<feature type="compositionally biased region" description="Basic and acidic residues" evidence="2">
    <location>
        <begin position="148"/>
        <end position="160"/>
    </location>
</feature>
<feature type="compositionally biased region" description="Low complexity" evidence="2">
    <location>
        <begin position="58"/>
        <end position="84"/>
    </location>
</feature>
<dbReference type="EMBL" id="PQXH01000034">
    <property type="protein sequence ID" value="TGO15918.1"/>
    <property type="molecule type" value="Genomic_DNA"/>
</dbReference>
<organism evidence="4 5">
    <name type="scientific">Botrytis tulipae</name>
    <dbReference type="NCBI Taxonomy" id="87230"/>
    <lineage>
        <taxon>Eukaryota</taxon>
        <taxon>Fungi</taxon>
        <taxon>Dikarya</taxon>
        <taxon>Ascomycota</taxon>
        <taxon>Pezizomycotina</taxon>
        <taxon>Leotiomycetes</taxon>
        <taxon>Helotiales</taxon>
        <taxon>Sclerotiniaceae</taxon>
        <taxon>Botrytis</taxon>
    </lineage>
</organism>
<feature type="compositionally biased region" description="Low complexity" evidence="2">
    <location>
        <begin position="681"/>
        <end position="692"/>
    </location>
</feature>
<feature type="compositionally biased region" description="Polar residues" evidence="2">
    <location>
        <begin position="209"/>
        <end position="229"/>
    </location>
</feature>
<dbReference type="SUPFAM" id="SSF48350">
    <property type="entry name" value="GTPase activation domain, GAP"/>
    <property type="match status" value="1"/>
</dbReference>
<feature type="compositionally biased region" description="Basic and acidic residues" evidence="2">
    <location>
        <begin position="355"/>
        <end position="386"/>
    </location>
</feature>
<dbReference type="Proteomes" id="UP000297777">
    <property type="component" value="Unassembled WGS sequence"/>
</dbReference>
<dbReference type="GO" id="GO:0005938">
    <property type="term" value="C:cell cortex"/>
    <property type="evidence" value="ECO:0007669"/>
    <property type="project" value="UniProtKB-ARBA"/>
</dbReference>
<feature type="compositionally biased region" description="Polar residues" evidence="2">
    <location>
        <begin position="98"/>
        <end position="118"/>
    </location>
</feature>
<dbReference type="InterPro" id="IPR000198">
    <property type="entry name" value="RhoGAP_dom"/>
</dbReference>
<reference evidence="4 5" key="1">
    <citation type="submission" date="2017-12" db="EMBL/GenBank/DDBJ databases">
        <title>Comparative genomics of Botrytis spp.</title>
        <authorList>
            <person name="Valero-Jimenez C.A."/>
            <person name="Tapia P."/>
            <person name="Veloso J."/>
            <person name="Silva-Moreno E."/>
            <person name="Staats M."/>
            <person name="Valdes J.H."/>
            <person name="Van Kan J.A.L."/>
        </authorList>
    </citation>
    <scope>NUCLEOTIDE SEQUENCE [LARGE SCALE GENOMIC DNA]</scope>
    <source>
        <strain evidence="4 5">Bt9001</strain>
    </source>
</reference>
<feature type="compositionally biased region" description="Polar residues" evidence="2">
    <location>
        <begin position="22"/>
        <end position="36"/>
    </location>
</feature>
<name>A0A4Z1EXP8_9HELO</name>
<dbReference type="PANTHER" id="PTHR23176:SF125">
    <property type="entry name" value="GTPASE ACTIVATOR (BEM2), PUTATIVE (AFU_ORTHOLOGUE AFUA_7G04450)-RELATED"/>
    <property type="match status" value="1"/>
</dbReference>
<dbReference type="GO" id="GO:0007165">
    <property type="term" value="P:signal transduction"/>
    <property type="evidence" value="ECO:0007669"/>
    <property type="project" value="InterPro"/>
</dbReference>
<comment type="caution">
    <text evidence="4">The sequence shown here is derived from an EMBL/GenBank/DDBJ whole genome shotgun (WGS) entry which is preliminary data.</text>
</comment>
<keyword evidence="5" id="KW-1185">Reference proteome</keyword>
<evidence type="ECO:0000256" key="2">
    <source>
        <dbReference type="SAM" id="MobiDB-lite"/>
    </source>
</evidence>
<dbReference type="SMART" id="SM00324">
    <property type="entry name" value="RhoGAP"/>
    <property type="match status" value="1"/>
</dbReference>
<feature type="compositionally biased region" description="Low complexity" evidence="2">
    <location>
        <begin position="129"/>
        <end position="145"/>
    </location>
</feature>
<feature type="compositionally biased region" description="Low complexity" evidence="2">
    <location>
        <begin position="261"/>
        <end position="278"/>
    </location>
</feature>
<dbReference type="PANTHER" id="PTHR23176">
    <property type="entry name" value="RHO/RAC/CDC GTPASE-ACTIVATING PROTEIN"/>
    <property type="match status" value="1"/>
</dbReference>
<dbReference type="OrthoDB" id="185175at2759"/>
<evidence type="ECO:0000256" key="1">
    <source>
        <dbReference type="ARBA" id="ARBA00022468"/>
    </source>
</evidence>
<dbReference type="InterPro" id="IPR008936">
    <property type="entry name" value="Rho_GTPase_activation_prot"/>
</dbReference>
<dbReference type="AlphaFoldDB" id="A0A4Z1EXP8"/>
<dbReference type="GO" id="GO:0005096">
    <property type="term" value="F:GTPase activator activity"/>
    <property type="evidence" value="ECO:0007669"/>
    <property type="project" value="UniProtKB-KW"/>
</dbReference>
<protein>
    <recommendedName>
        <fullName evidence="3">Rho-GAP domain-containing protein</fullName>
    </recommendedName>
</protein>
<dbReference type="Pfam" id="PF00620">
    <property type="entry name" value="RhoGAP"/>
    <property type="match status" value="1"/>
</dbReference>
<feature type="compositionally biased region" description="Polar residues" evidence="2">
    <location>
        <begin position="317"/>
        <end position="332"/>
    </location>
</feature>
<gene>
    <name evidence="4" type="ORF">BTUL_0034g00400</name>
</gene>
<feature type="compositionally biased region" description="Polar residues" evidence="2">
    <location>
        <begin position="184"/>
        <end position="195"/>
    </location>
</feature>
<evidence type="ECO:0000259" key="3">
    <source>
        <dbReference type="PROSITE" id="PS50238"/>
    </source>
</evidence>
<feature type="compositionally biased region" description="Low complexity" evidence="2">
    <location>
        <begin position="169"/>
        <end position="183"/>
    </location>
</feature>
<feature type="compositionally biased region" description="Polar residues" evidence="2">
    <location>
        <begin position="737"/>
        <end position="757"/>
    </location>
</feature>
<feature type="region of interest" description="Disordered" evidence="2">
    <location>
        <begin position="660"/>
        <end position="780"/>
    </location>
</feature>
<proteinExistence type="predicted"/>
<dbReference type="Gene3D" id="1.10.555.10">
    <property type="entry name" value="Rho GTPase activation protein"/>
    <property type="match status" value="1"/>
</dbReference>
<accession>A0A4Z1EXP8</accession>
<evidence type="ECO:0000313" key="4">
    <source>
        <dbReference type="EMBL" id="TGO15918.1"/>
    </source>
</evidence>
<feature type="region of interest" description="Disordered" evidence="2">
    <location>
        <begin position="241"/>
        <end position="393"/>
    </location>
</feature>
<dbReference type="InterPro" id="IPR050729">
    <property type="entry name" value="Rho-GAP"/>
</dbReference>
<sequence length="780" mass="87395">MARKNGLQPLTLEPGTGGRVNVNGTEFINIQQSPRSPLSAKSPRSPRSPFKFNTKKSQSQQQARSQAQEQEQEQEQQLQLQQQEQEQEQLHLHLQEQGQYQIDEASSMQEVDPQTSVKDPSVTIGSGIPTSQTLPSLSSFQSSASPRTPDKVVGIKEKPSRTGFFSNYKASKSASKLQSPSSSNISRQVNVVEDNNMSRDTDRPAMSGKVSSQDTKRSGTTHSVSSLPLQTIMLLESGPTASSLVRKPVGVQSRSDASLASSTNDSPQQNSDSNSNNNRKNKPKQFSLLGRTRSLRDDNSPAEPSPPKNNYLDPDLSTHQYTHTSPSSSVKTATPARSDDDRNFREMSTPTNHRQRSEDRQHSRSRENRGKDSMRENTKEHTKDNSRNQSSFSTTFKEAGGHAFFNNIKSQATKGAGAIHKNLFGKGGRSGSSTHKEPSVDDEHYVLKVINKPLVEQTRLTRISKRLEDSRDKTEFWMPSFPWRAIDYLNYKGSDVEGLYRVPGSGPQVKKWQRRFDEELDIDLFECDDLYDINIIGSMLKAWLRELPDELLPRAAQDRIARECAGSDEVPQQLVDELSNLSPFNYYLLFAITCHLSLLLAHSEKNKMDFRNLCICFQPCMKMDAFCFKFLVCDWRDCWKGCKTEAVYIEQEYMLFDQMPPGSAGGRSSTAVESHDERNVSSSDSSKPSSVSLENQGRKQSHEKGRKASGEKNQRRSPDSERSQRQIQVENHREGAMSQSNSMNSIDTVSTTLTVIQATPPRNGDMRPLSPIKPLSPIGF</sequence>